<dbReference type="AlphaFoldDB" id="A0A7M7T233"/>
<feature type="region of interest" description="Disordered" evidence="11">
    <location>
        <begin position="628"/>
        <end position="654"/>
    </location>
</feature>
<comment type="function">
    <text evidence="10">Adenosyl-L-methionine (AdoMet)-dependent tRNA (uracil-O(2)-)-methyltransferase.</text>
</comment>
<keyword evidence="3 10" id="KW-0963">Cytoplasm</keyword>
<accession>A0A7M7T233</accession>
<dbReference type="Pfam" id="PF07757">
    <property type="entry name" value="AdoMet_MTase"/>
    <property type="match status" value="1"/>
</dbReference>
<dbReference type="OrthoDB" id="10047021at2759"/>
<dbReference type="FunCoup" id="A0A7M7T233">
    <property type="interactions" value="1549"/>
</dbReference>
<evidence type="ECO:0000256" key="11">
    <source>
        <dbReference type="SAM" id="MobiDB-lite"/>
    </source>
</evidence>
<proteinExistence type="inferred from homology"/>
<organism evidence="13 14">
    <name type="scientific">Strongylocentrotus purpuratus</name>
    <name type="common">Purple sea urchin</name>
    <dbReference type="NCBI Taxonomy" id="7668"/>
    <lineage>
        <taxon>Eukaryota</taxon>
        <taxon>Metazoa</taxon>
        <taxon>Echinodermata</taxon>
        <taxon>Eleutherozoa</taxon>
        <taxon>Echinozoa</taxon>
        <taxon>Echinoidea</taxon>
        <taxon>Euechinoidea</taxon>
        <taxon>Echinacea</taxon>
        <taxon>Camarodonta</taxon>
        <taxon>Echinidea</taxon>
        <taxon>Strongylocentrotidae</taxon>
        <taxon>Strongylocentrotus</taxon>
    </lineage>
</organism>
<keyword evidence="4 10" id="KW-0489">Methyltransferase</keyword>
<reference evidence="14" key="1">
    <citation type="submission" date="2015-02" db="EMBL/GenBank/DDBJ databases">
        <title>Genome sequencing for Strongylocentrotus purpuratus.</title>
        <authorList>
            <person name="Murali S."/>
            <person name="Liu Y."/>
            <person name="Vee V."/>
            <person name="English A."/>
            <person name="Wang M."/>
            <person name="Skinner E."/>
            <person name="Han Y."/>
            <person name="Muzny D.M."/>
            <person name="Worley K.C."/>
            <person name="Gibbs R.A."/>
        </authorList>
    </citation>
    <scope>NUCLEOTIDE SEQUENCE</scope>
</reference>
<reference evidence="13" key="2">
    <citation type="submission" date="2021-01" db="UniProtKB">
        <authorList>
            <consortium name="EnsemblMetazoa"/>
        </authorList>
    </citation>
    <scope>IDENTIFICATION</scope>
</reference>
<dbReference type="EC" id="2.1.1.211" evidence="10"/>
<sequence length="789" mass="88885">MEELSWTNVHSQDIQIEAESFWRAIDIWWLKPQVINRRISASVEQHKISGLSESTAAGSLAELSRVTPAVRLHEQWLFSLLNDLKHLTSQEENTTSISFEKCIDHHVSLLEESKNETMSNNQVSKCESGSVGEEKVTEQVAEIVTDNHTGEMENEESLLLDKSKMCVICIRKLLPRRASDAVVHEVGIFDHERNEATFTLLECGSKEAKFPSYKFSFQCSRISLHVDDNYKSAPYSSSIPSIEWLGNTLAPKLTKWASEIVGSGQVVVVKPLVPMDRYTELYREMKQKYGTEFVKIWPENTDPQKFVYEDVAIATYLILLFEEERKETGDDKKQSYVDLGCGNGLLVHILNSEGYPGKGIDLRRRKIWSLYGPETHLEESTIIASMETSFKDTDWLIGNHSDELTPWIPVMAARSSYKTRYFVLPCCFHDFDSKFGQRVGGETQYRTYLNFVREAGEMCGFEVEEDKMRIPSTKKICHVGRRKTYAAEEHPQVLARMEEYVACRCRKSACHKRKSHLIDSVRDSESSRICPVSSLETGIGADSAESTACDCKDTECTHKRELTSSDSSSTEGQCLGGEGDTDKNLAPNFKPRAVEERVKNCSRVERSLKDRITLEVAWAILEDGGVRRTSKDGDEVQGGGGVQDDTGRSSKMPKLWRRGGSIGLGDAAKLFDGPTLKNLKSECGGLKTLLKNYNPVFEIIKSKVSLKDWSQLPSSDATDPVSSSGSSSRTASRQSEKKDRERQQLYKTKLCWFHEHHPDSCPRMAEACPFAHGQVELRSRPTFGKAPVI</sequence>
<evidence type="ECO:0000256" key="6">
    <source>
        <dbReference type="ARBA" id="ARBA00022691"/>
    </source>
</evidence>
<feature type="compositionally biased region" description="Low complexity" evidence="11">
    <location>
        <begin position="713"/>
        <end position="733"/>
    </location>
</feature>
<dbReference type="GO" id="GO:0141101">
    <property type="term" value="F:tRNA(Ser) (uridine(44)-2'-O-)-methyltransferase activity"/>
    <property type="evidence" value="ECO:0007669"/>
    <property type="project" value="UniProtKB-EC"/>
</dbReference>
<dbReference type="GO" id="GO:0016300">
    <property type="term" value="F:tRNA (uridine) methyltransferase activity"/>
    <property type="evidence" value="ECO:0000318"/>
    <property type="project" value="GO_Central"/>
</dbReference>
<name>A0A7M7T233_STRPU</name>
<dbReference type="InParanoid" id="A0A7M7T233"/>
<comment type="subcellular location">
    <subcellularLocation>
        <location evidence="1 10">Cytoplasm</location>
    </subcellularLocation>
</comment>
<evidence type="ECO:0000256" key="5">
    <source>
        <dbReference type="ARBA" id="ARBA00022679"/>
    </source>
</evidence>
<feature type="zinc finger region" description="C3H1-type" evidence="9">
    <location>
        <begin position="745"/>
        <end position="775"/>
    </location>
</feature>
<dbReference type="RefSeq" id="XP_030848144.1">
    <property type="nucleotide sequence ID" value="XM_030992284.1"/>
</dbReference>
<evidence type="ECO:0000256" key="10">
    <source>
        <dbReference type="RuleBase" id="RU368004"/>
    </source>
</evidence>
<dbReference type="GO" id="GO:0008270">
    <property type="term" value="F:zinc ion binding"/>
    <property type="evidence" value="ECO:0007669"/>
    <property type="project" value="UniProtKB-KW"/>
</dbReference>
<comment type="similarity">
    <text evidence="2 10">Belongs to the TRM44 family.</text>
</comment>
<evidence type="ECO:0000256" key="4">
    <source>
        <dbReference type="ARBA" id="ARBA00022603"/>
    </source>
</evidence>
<protein>
    <recommendedName>
        <fullName evidence="10">tRNA (uracil-O(2)-)-methyltransferase</fullName>
        <ecNumber evidence="10">2.1.1.211</ecNumber>
    </recommendedName>
</protein>
<evidence type="ECO:0000259" key="12">
    <source>
        <dbReference type="PROSITE" id="PS50103"/>
    </source>
</evidence>
<dbReference type="InterPro" id="IPR000571">
    <property type="entry name" value="Znf_CCCH"/>
</dbReference>
<dbReference type="Proteomes" id="UP000007110">
    <property type="component" value="Unassembled WGS sequence"/>
</dbReference>
<evidence type="ECO:0000313" key="13">
    <source>
        <dbReference type="EnsemblMetazoa" id="XP_030848144"/>
    </source>
</evidence>
<feature type="region of interest" description="Disordered" evidence="11">
    <location>
        <begin position="710"/>
        <end position="741"/>
    </location>
</feature>
<feature type="domain" description="C3H1-type" evidence="12">
    <location>
        <begin position="745"/>
        <end position="775"/>
    </location>
</feature>
<dbReference type="GO" id="GO:0005737">
    <property type="term" value="C:cytoplasm"/>
    <property type="evidence" value="ECO:0007669"/>
    <property type="project" value="UniProtKB-SubCell"/>
</dbReference>
<dbReference type="InterPro" id="IPR011671">
    <property type="entry name" value="tRNA_uracil_MeTrfase"/>
</dbReference>
<dbReference type="EnsemblMetazoa" id="XM_030992284">
    <property type="protein sequence ID" value="XP_030848144"/>
    <property type="gene ID" value="LOC583073"/>
</dbReference>
<evidence type="ECO:0000256" key="7">
    <source>
        <dbReference type="ARBA" id="ARBA00022694"/>
    </source>
</evidence>
<keyword evidence="14" id="KW-1185">Reference proteome</keyword>
<dbReference type="GeneID" id="583073"/>
<dbReference type="GO" id="GO:0030488">
    <property type="term" value="P:tRNA methylation"/>
    <property type="evidence" value="ECO:0000318"/>
    <property type="project" value="GO_Central"/>
</dbReference>
<keyword evidence="7 10" id="KW-0819">tRNA processing</keyword>
<dbReference type="PROSITE" id="PS50103">
    <property type="entry name" value="ZF_C3H1"/>
    <property type="match status" value="1"/>
</dbReference>
<dbReference type="OMA" id="RICQIGS"/>
<keyword evidence="5 10" id="KW-0808">Transferase</keyword>
<evidence type="ECO:0000256" key="9">
    <source>
        <dbReference type="PROSITE-ProRule" id="PRU00723"/>
    </source>
</evidence>
<dbReference type="CTD" id="152992"/>
<keyword evidence="6 10" id="KW-0949">S-adenosyl-L-methionine</keyword>
<evidence type="ECO:0000256" key="1">
    <source>
        <dbReference type="ARBA" id="ARBA00004496"/>
    </source>
</evidence>
<evidence type="ECO:0000313" key="14">
    <source>
        <dbReference type="Proteomes" id="UP000007110"/>
    </source>
</evidence>
<dbReference type="FunFam" id="4.10.1000.10:FF:000043">
    <property type="entry name" value="tRNA methyltransferase 44 homolog"/>
    <property type="match status" value="1"/>
</dbReference>
<keyword evidence="9" id="KW-0862">Zinc</keyword>
<dbReference type="Gene3D" id="4.10.1000.10">
    <property type="entry name" value="Zinc finger, CCCH-type"/>
    <property type="match status" value="1"/>
</dbReference>
<keyword evidence="9" id="KW-0863">Zinc-finger</keyword>
<keyword evidence="9" id="KW-0479">Metal-binding</keyword>
<dbReference type="KEGG" id="spu:583073"/>
<feature type="region of interest" description="Disordered" evidence="11">
    <location>
        <begin position="560"/>
        <end position="587"/>
    </location>
</feature>
<dbReference type="PANTHER" id="PTHR21210:SF0">
    <property type="entry name" value="TRNA (URACIL-O(2)-)-METHYLTRANSFERASE-RELATED"/>
    <property type="match status" value="1"/>
</dbReference>
<evidence type="ECO:0000256" key="8">
    <source>
        <dbReference type="ARBA" id="ARBA00047957"/>
    </source>
</evidence>
<evidence type="ECO:0000256" key="2">
    <source>
        <dbReference type="ARBA" id="ARBA00009056"/>
    </source>
</evidence>
<comment type="catalytic activity">
    <reaction evidence="8 10">
        <text>uridine(44) in tRNA(Ser) + S-adenosyl-L-methionine = 2'-O-methyluridine(44) in tRNA(Ser) + S-adenosyl-L-homocysteine + H(+)</text>
        <dbReference type="Rhea" id="RHEA:43100"/>
        <dbReference type="Rhea" id="RHEA-COMP:10339"/>
        <dbReference type="Rhea" id="RHEA-COMP:10340"/>
        <dbReference type="ChEBI" id="CHEBI:15378"/>
        <dbReference type="ChEBI" id="CHEBI:57856"/>
        <dbReference type="ChEBI" id="CHEBI:59789"/>
        <dbReference type="ChEBI" id="CHEBI:65315"/>
        <dbReference type="ChEBI" id="CHEBI:74478"/>
        <dbReference type="EC" id="2.1.1.211"/>
    </reaction>
</comment>
<dbReference type="PANTHER" id="PTHR21210">
    <property type="entry name" value="TRNA (URACIL-O(2)-)-METHYLTRANSFERASE-RELATED"/>
    <property type="match status" value="1"/>
</dbReference>
<evidence type="ECO:0000256" key="3">
    <source>
        <dbReference type="ARBA" id="ARBA00022490"/>
    </source>
</evidence>